<dbReference type="SUPFAM" id="SSF54001">
    <property type="entry name" value="Cysteine proteinases"/>
    <property type="match status" value="1"/>
</dbReference>
<dbReference type="PROSITE" id="PS00973">
    <property type="entry name" value="USP_2"/>
    <property type="match status" value="1"/>
</dbReference>
<dbReference type="Pfam" id="PF25010">
    <property type="entry name" value="ARM_UBP24_USP9X-Y"/>
    <property type="match status" value="1"/>
</dbReference>
<evidence type="ECO:0000259" key="7">
    <source>
        <dbReference type="PROSITE" id="PS50235"/>
    </source>
</evidence>
<dbReference type="InterPro" id="IPR050164">
    <property type="entry name" value="Peptidase_C19"/>
</dbReference>
<feature type="region of interest" description="Disordered" evidence="6">
    <location>
        <begin position="1602"/>
        <end position="1630"/>
    </location>
</feature>
<organism evidence="8 9">
    <name type="scientific">Steinernema hermaphroditum</name>
    <dbReference type="NCBI Taxonomy" id="289476"/>
    <lineage>
        <taxon>Eukaryota</taxon>
        <taxon>Metazoa</taxon>
        <taxon>Ecdysozoa</taxon>
        <taxon>Nematoda</taxon>
        <taxon>Chromadorea</taxon>
        <taxon>Rhabditida</taxon>
        <taxon>Tylenchina</taxon>
        <taxon>Panagrolaimomorpha</taxon>
        <taxon>Strongyloidoidea</taxon>
        <taxon>Steinernematidae</taxon>
        <taxon>Steinernema</taxon>
    </lineage>
</organism>
<dbReference type="PROSITE" id="PS50235">
    <property type="entry name" value="USP_3"/>
    <property type="match status" value="1"/>
</dbReference>
<evidence type="ECO:0000256" key="2">
    <source>
        <dbReference type="ARBA" id="ARBA00022670"/>
    </source>
</evidence>
<keyword evidence="9" id="KW-1185">Reference proteome</keyword>
<dbReference type="EMBL" id="JAUCMV010000004">
    <property type="protein sequence ID" value="KAK0405012.1"/>
    <property type="molecule type" value="Genomic_DNA"/>
</dbReference>
<dbReference type="PROSITE" id="PS00972">
    <property type="entry name" value="USP_1"/>
    <property type="match status" value="1"/>
</dbReference>
<comment type="similarity">
    <text evidence="1">Belongs to the peptidase C19 family.</text>
</comment>
<protein>
    <recommendedName>
        <fullName evidence="7">USP domain-containing protein</fullName>
    </recommendedName>
</protein>
<feature type="coiled-coil region" evidence="5">
    <location>
        <begin position="1027"/>
        <end position="1054"/>
    </location>
</feature>
<evidence type="ECO:0000256" key="3">
    <source>
        <dbReference type="ARBA" id="ARBA00022786"/>
    </source>
</evidence>
<dbReference type="GO" id="GO:0005634">
    <property type="term" value="C:nucleus"/>
    <property type="evidence" value="ECO:0007669"/>
    <property type="project" value="TreeGrafter"/>
</dbReference>
<sequence length="1725" mass="198822">MDLLREKESSPKPESSNSHGSKSLCEDDATGTDNTVNLLAENEQNGVVDYIFPEKSGDQKEQSMETNGQEVVVDPDAEAVDMLNALLKVVQDEKFNKKIATLDQLYYNIYHSVINDACGASRDLVRPNTVNVAETGVAQTYPTVHMKFGTFLSWATEVVLVKTLFRNNLHTTVYVERVERILRVLLATSKFRLEDFDVIWNIDTDAHDAIQRNIYDLIARLATFFDDNVLKRLSKGITERWKAAESYRDRKNLFDLMHKICYDQLKDVYYTQRYRVHGTVHFVLESVWNLLHMDETWATKLLRLHVELLERIVEVHKASQESLDYISLYCCKNVENMDEQKTIEERFLAFRYLACLMTQKSAGSYIADLFKRHKREIDILGNLFSLGREMNETQLDSEEYLVAIFAMIEFCERNGIPLRQFSKDIERIIGNSVRMICSSVSDTNGTDMRNEPPNETVLRFNFEILRHLFALLESSKAIELATGKNGLIEVFLYKYLFPVSKAYCDSRASLLIMKNGTLPSLPGSNMQRSSTISGIGEQSSNTLKPAVLPKSVTMSDLPVRQREMTFSTDILSIVANLLVDISWLSPAVFKTIASTVQNLFSHNGDLPTEFLWDFEPKHFVRRTTSFVGLKNGGATCYMNAIFQQIFWAHPIRRAILDIDLSLAPVEKQGPEPSPHDIEMNEIEPNEEDDSVILPLEDKSEQMSYACQILQAVQNMFVCLEDKQLAFYNPKEFWDIFKAPNGLVVSTRVQEDANEFWIRLAETIDDAFKQCGQEKIFEKVFGGVIALQKVGIDCVHRFENEDTFMQFTIDVLSHQRLTDSLQQYVNGERMDNDNAYYCAKCEKNVTAIRRECFKKLPPILAFHLKRFGYDWDRTVSVKSNDYFEFPMELDMYPYTVEGVEEKEAKSRSPDGSKSSTKGSIMYRLKGVVVHAGESEGGHYYSFIRLSEDEKDSSERWYKFDDIDICESSVGPEQWFGGEQGVSYELFRNEGKRQKRRYNAYILLYEHIGDELLVQECPENSGVPKREHYVTNVEQCEKLEKKLAELQRLHIQAQYSDVYFYFMTTIAEKVTERINLWRKRVVGKEELLRGSGASEYLLAAVELFSYFLFSNGLHSHRVLQRDYPTSNELPLLKRWRSTMLLFLEFEVSRNWFMVKILMHRRIIQLYLLEAPVTEIRVFMSEIMGHMMTLCERTLFGPMLHSVNPQHEFLTSTFFDQSTETVTDVIIRVLMTLPHNAWKYLLKHPDEYFQALIFYCTSAFRRELLIRHEVLFKFLVMCLDDTHMPFLIRTSRNILQLVSLLLRSLHVFNSLRGSVSFQDNPYRIKEQDEGIQMPQNVANVFATVDQMKKLISLMLEECVRSYGDLPTAYEAMAFLSFENILICKRLFCVFNFEGVDTKDVLENYLRCFFSFITIPDTCTRERMRVGLFGEPGGFRGYLHIIADNLDKHYGRAYLMLKKLLNFLSESAEMHRVLEDDLVMFELFQEIVVWFDSQMSKKTTGGSGWTYEPRMNDLTSACRSRLARTTSALNLLVENEIVVTIVRNYNKANSTGHSSDTNGSTTTVIGNDDIGDLPLPTDNEEYTDVDDWNPTVYDERLHQISNFDHILGQSGSSSGGRLLTSPEPGGDLKHQPPSPAMLRRCVAQENVNLSPVYDEQNYDLYALGLRLEDEEEPERDSGRNPPTQPASDDDFENPPEPDADCMNDASDGDEDEIEGNYDRMNRDLNGFRL</sequence>
<comment type="caution">
    <text evidence="8">The sequence shown here is derived from an EMBL/GenBank/DDBJ whole genome shotgun (WGS) entry which is preliminary data.</text>
</comment>
<feature type="domain" description="USP" evidence="7">
    <location>
        <begin position="627"/>
        <end position="1006"/>
    </location>
</feature>
<feature type="compositionally biased region" description="Basic and acidic residues" evidence="6">
    <location>
        <begin position="1"/>
        <end position="11"/>
    </location>
</feature>
<keyword evidence="3" id="KW-0833">Ubl conjugation pathway</keyword>
<accession>A0AA39HI34</accession>
<feature type="region of interest" description="Disordered" evidence="6">
    <location>
        <begin position="1665"/>
        <end position="1725"/>
    </location>
</feature>
<dbReference type="InterPro" id="IPR001394">
    <property type="entry name" value="Peptidase_C19_UCH"/>
</dbReference>
<evidence type="ECO:0000256" key="4">
    <source>
        <dbReference type="ARBA" id="ARBA00022801"/>
    </source>
</evidence>
<evidence type="ECO:0000313" key="9">
    <source>
        <dbReference type="Proteomes" id="UP001175271"/>
    </source>
</evidence>
<keyword evidence="5" id="KW-0175">Coiled coil</keyword>
<dbReference type="GO" id="GO:0004843">
    <property type="term" value="F:cysteine-type deubiquitinase activity"/>
    <property type="evidence" value="ECO:0007669"/>
    <property type="project" value="InterPro"/>
</dbReference>
<evidence type="ECO:0000313" key="8">
    <source>
        <dbReference type="EMBL" id="KAK0405012.1"/>
    </source>
</evidence>
<dbReference type="PANTHER" id="PTHR24006">
    <property type="entry name" value="UBIQUITIN CARBOXYL-TERMINAL HYDROLASE"/>
    <property type="match status" value="1"/>
</dbReference>
<evidence type="ECO:0000256" key="1">
    <source>
        <dbReference type="ARBA" id="ARBA00009085"/>
    </source>
</evidence>
<name>A0AA39HI34_9BILA</name>
<feature type="compositionally biased region" description="Polar residues" evidence="6">
    <location>
        <begin position="1544"/>
        <end position="1561"/>
    </location>
</feature>
<evidence type="ECO:0000256" key="5">
    <source>
        <dbReference type="SAM" id="Coils"/>
    </source>
</evidence>
<reference evidence="8" key="1">
    <citation type="submission" date="2023-06" db="EMBL/GenBank/DDBJ databases">
        <title>Genomic analysis of the entomopathogenic nematode Steinernema hermaphroditum.</title>
        <authorList>
            <person name="Schwarz E.M."/>
            <person name="Heppert J.K."/>
            <person name="Baniya A."/>
            <person name="Schwartz H.T."/>
            <person name="Tan C.-H."/>
            <person name="Antoshechkin I."/>
            <person name="Sternberg P.W."/>
            <person name="Goodrich-Blair H."/>
            <person name="Dillman A.R."/>
        </authorList>
    </citation>
    <scope>NUCLEOTIDE SEQUENCE</scope>
    <source>
        <strain evidence="8">PS9179</strain>
        <tissue evidence="8">Whole animal</tissue>
    </source>
</reference>
<dbReference type="Gene3D" id="3.90.70.10">
    <property type="entry name" value="Cysteine proteinases"/>
    <property type="match status" value="1"/>
</dbReference>
<keyword evidence="2" id="KW-0645">Protease</keyword>
<gene>
    <name evidence="8" type="ORF">QR680_017757</name>
</gene>
<dbReference type="InterPro" id="IPR038765">
    <property type="entry name" value="Papain-like_cys_pep_sf"/>
</dbReference>
<dbReference type="GO" id="GO:0006508">
    <property type="term" value="P:proteolysis"/>
    <property type="evidence" value="ECO:0007669"/>
    <property type="project" value="UniProtKB-KW"/>
</dbReference>
<evidence type="ECO:0000256" key="6">
    <source>
        <dbReference type="SAM" id="MobiDB-lite"/>
    </source>
</evidence>
<dbReference type="InterPro" id="IPR056850">
    <property type="entry name" value="ARM_UBP34_24_USP9X_Y"/>
</dbReference>
<dbReference type="Proteomes" id="UP001175271">
    <property type="component" value="Unassembled WGS sequence"/>
</dbReference>
<feature type="region of interest" description="Disordered" evidence="6">
    <location>
        <begin position="1"/>
        <end position="33"/>
    </location>
</feature>
<feature type="compositionally biased region" description="Acidic residues" evidence="6">
    <location>
        <begin position="1683"/>
        <end position="1711"/>
    </location>
</feature>
<dbReference type="Pfam" id="PF00443">
    <property type="entry name" value="UCH"/>
    <property type="match status" value="1"/>
</dbReference>
<dbReference type="InterPro" id="IPR028889">
    <property type="entry name" value="USP"/>
</dbReference>
<proteinExistence type="inferred from homology"/>
<dbReference type="InterPro" id="IPR018200">
    <property type="entry name" value="USP_CS"/>
</dbReference>
<feature type="region of interest" description="Disordered" evidence="6">
    <location>
        <begin position="1544"/>
        <end position="1568"/>
    </location>
</feature>
<dbReference type="GO" id="GO:0005829">
    <property type="term" value="C:cytosol"/>
    <property type="evidence" value="ECO:0007669"/>
    <property type="project" value="TreeGrafter"/>
</dbReference>
<keyword evidence="4" id="KW-0378">Hydrolase</keyword>
<dbReference type="GO" id="GO:0016579">
    <property type="term" value="P:protein deubiquitination"/>
    <property type="evidence" value="ECO:0007669"/>
    <property type="project" value="InterPro"/>
</dbReference>